<keyword evidence="1" id="KW-0472">Membrane</keyword>
<comment type="caution">
    <text evidence="2">The sequence shown here is derived from an EMBL/GenBank/DDBJ whole genome shotgun (WGS) entry which is preliminary data.</text>
</comment>
<organism evidence="2 3">
    <name type="scientific">Candidatus Yanofskybacteria bacterium RIFCSPHIGHO2_01_FULL_41_21</name>
    <dbReference type="NCBI Taxonomy" id="1802660"/>
    <lineage>
        <taxon>Bacteria</taxon>
        <taxon>Candidatus Yanofskyibacteriota</taxon>
    </lineage>
</organism>
<keyword evidence="1" id="KW-1133">Transmembrane helix</keyword>
<protein>
    <recommendedName>
        <fullName evidence="4">Type 4 fimbrial biogenesis protein PilX N-terminal domain-containing protein</fullName>
    </recommendedName>
</protein>
<sequence length="134" mass="14008">MFKLNSNLPRPAGGDQQGSVIIFTLLILGSMLAITLALATIYLPRIRVISDAGAGSAGAIYAADSAIEWCLYTYRENPPLPSPAMPVMSNGATYTLIPPTGCEPSATPAPLSVQAVGTYNSVSRSLQVNVQITP</sequence>
<dbReference type="Proteomes" id="UP000178520">
    <property type="component" value="Unassembled WGS sequence"/>
</dbReference>
<feature type="transmembrane region" description="Helical" evidence="1">
    <location>
        <begin position="20"/>
        <end position="43"/>
    </location>
</feature>
<proteinExistence type="predicted"/>
<reference evidence="2 3" key="1">
    <citation type="journal article" date="2016" name="Nat. Commun.">
        <title>Thousands of microbial genomes shed light on interconnected biogeochemical processes in an aquifer system.</title>
        <authorList>
            <person name="Anantharaman K."/>
            <person name="Brown C.T."/>
            <person name="Hug L.A."/>
            <person name="Sharon I."/>
            <person name="Castelle C.J."/>
            <person name="Probst A.J."/>
            <person name="Thomas B.C."/>
            <person name="Singh A."/>
            <person name="Wilkins M.J."/>
            <person name="Karaoz U."/>
            <person name="Brodie E.L."/>
            <person name="Williams K.H."/>
            <person name="Hubbard S.S."/>
            <person name="Banfield J.F."/>
        </authorList>
    </citation>
    <scope>NUCLEOTIDE SEQUENCE [LARGE SCALE GENOMIC DNA]</scope>
</reference>
<evidence type="ECO:0000256" key="1">
    <source>
        <dbReference type="SAM" id="Phobius"/>
    </source>
</evidence>
<gene>
    <name evidence="2" type="ORF">A2735_02960</name>
</gene>
<evidence type="ECO:0000313" key="2">
    <source>
        <dbReference type="EMBL" id="OGM97896.1"/>
    </source>
</evidence>
<dbReference type="AlphaFoldDB" id="A0A1F8EAK0"/>
<evidence type="ECO:0000313" key="3">
    <source>
        <dbReference type="Proteomes" id="UP000178520"/>
    </source>
</evidence>
<dbReference type="EMBL" id="MGJA01000007">
    <property type="protein sequence ID" value="OGM97896.1"/>
    <property type="molecule type" value="Genomic_DNA"/>
</dbReference>
<dbReference type="STRING" id="1802660.A2735_02960"/>
<evidence type="ECO:0008006" key="4">
    <source>
        <dbReference type="Google" id="ProtNLM"/>
    </source>
</evidence>
<accession>A0A1F8EAK0</accession>
<name>A0A1F8EAK0_9BACT</name>
<keyword evidence="1" id="KW-0812">Transmembrane</keyword>